<protein>
    <submittedName>
        <fullName evidence="4">Uncharacterized protein DUF547</fullName>
    </submittedName>
</protein>
<dbReference type="AlphaFoldDB" id="A0A495DDG9"/>
<dbReference type="Proteomes" id="UP000273675">
    <property type="component" value="Unassembled WGS sequence"/>
</dbReference>
<sequence>MGRVCNLRHVPLAASRQPGRVRAQCGPKGVARAPNPGLSMRIMSVAIFLLLAMTGGGASFATQSDGQTTDFSRFAQSDPDSLIHIDHSGWTLVLRDIVLNVPPMDRNPERSRPITTGTRLSTGNLSRYRYEGNRVVYHLMPDEYRDAITTLRQDLETLPDRIGGLEALNRDEQLAYWFNLHNVAVVEQILAAYPIRNINRLRAPGSDQSLFEGPLLTVAGQTLSLNDIRLRIVFEQWDDPRIIYGFFNGSVGSPELRRAAFEGDQVWEQLDASADEFVNALRGVDVHRRKLRVSHVYDDARGLFDNFDRDLRRHLLAYANPETSSQLMGDRPLETNVADWQIADLINGSYRCRGSGGASPMLSYGWSEQGSGIANSCGVLPTNGRLLLNAVEQRRIELIGEGRYGEVFTNDLPSPDPDDTRPDEPADDGAD</sequence>
<evidence type="ECO:0000259" key="3">
    <source>
        <dbReference type="Pfam" id="PF04784"/>
    </source>
</evidence>
<comment type="caution">
    <text evidence="4">The sequence shown here is derived from an EMBL/GenBank/DDBJ whole genome shotgun (WGS) entry which is preliminary data.</text>
</comment>
<name>A0A495DDG9_9PROT</name>
<evidence type="ECO:0000313" key="4">
    <source>
        <dbReference type="EMBL" id="RKR00369.1"/>
    </source>
</evidence>
<evidence type="ECO:0000256" key="1">
    <source>
        <dbReference type="SAM" id="MobiDB-lite"/>
    </source>
</evidence>
<gene>
    <name evidence="4" type="ORF">C7435_1575</name>
</gene>
<feature type="domain" description="DUF547" evidence="3">
    <location>
        <begin position="166"/>
        <end position="278"/>
    </location>
</feature>
<feature type="region of interest" description="Disordered" evidence="1">
    <location>
        <begin position="406"/>
        <end position="431"/>
    </location>
</feature>
<organism evidence="4 5">
    <name type="scientific">Maricaulis maris</name>
    <dbReference type="NCBI Taxonomy" id="74318"/>
    <lineage>
        <taxon>Bacteria</taxon>
        <taxon>Pseudomonadati</taxon>
        <taxon>Pseudomonadota</taxon>
        <taxon>Alphaproteobacteria</taxon>
        <taxon>Maricaulales</taxon>
        <taxon>Maricaulaceae</taxon>
        <taxon>Maricaulis</taxon>
    </lineage>
</organism>
<keyword evidence="2" id="KW-1133">Transmembrane helix</keyword>
<feature type="transmembrane region" description="Helical" evidence="2">
    <location>
        <begin position="42"/>
        <end position="61"/>
    </location>
</feature>
<keyword evidence="2" id="KW-0812">Transmembrane</keyword>
<reference evidence="4 5" key="1">
    <citation type="submission" date="2018-10" db="EMBL/GenBank/DDBJ databases">
        <title>Genomic Encyclopedia of Type Strains, Phase IV (KMG-IV): sequencing the most valuable type-strain genomes for metagenomic binning, comparative biology and taxonomic classification.</title>
        <authorList>
            <person name="Goeker M."/>
        </authorList>
    </citation>
    <scope>NUCLEOTIDE SEQUENCE [LARGE SCALE GENOMIC DNA]</scope>
    <source>
        <strain evidence="4 5">DSM 4734</strain>
    </source>
</reference>
<evidence type="ECO:0000256" key="2">
    <source>
        <dbReference type="SAM" id="Phobius"/>
    </source>
</evidence>
<accession>A0A495DDG9</accession>
<dbReference type="Pfam" id="PF04784">
    <property type="entry name" value="DUF547"/>
    <property type="match status" value="1"/>
</dbReference>
<proteinExistence type="predicted"/>
<dbReference type="OrthoDB" id="526867at2"/>
<evidence type="ECO:0000313" key="5">
    <source>
        <dbReference type="Proteomes" id="UP000273675"/>
    </source>
</evidence>
<dbReference type="InterPro" id="IPR006869">
    <property type="entry name" value="DUF547"/>
</dbReference>
<dbReference type="EMBL" id="RBIM01000003">
    <property type="protein sequence ID" value="RKR00369.1"/>
    <property type="molecule type" value="Genomic_DNA"/>
</dbReference>
<keyword evidence="2" id="KW-0472">Membrane</keyword>